<feature type="chain" id="PRO_5046437229" evidence="4">
    <location>
        <begin position="36"/>
        <end position="333"/>
    </location>
</feature>
<evidence type="ECO:0000313" key="7">
    <source>
        <dbReference type="Proteomes" id="UP001589536"/>
    </source>
</evidence>
<evidence type="ECO:0000256" key="4">
    <source>
        <dbReference type="SAM" id="SignalP"/>
    </source>
</evidence>
<dbReference type="PROSITE" id="PS51318">
    <property type="entry name" value="TAT"/>
    <property type="match status" value="1"/>
</dbReference>
<dbReference type="Pfam" id="PF09084">
    <property type="entry name" value="NMT1"/>
    <property type="match status" value="1"/>
</dbReference>
<feature type="signal peptide" evidence="4">
    <location>
        <begin position="1"/>
        <end position="35"/>
    </location>
</feature>
<keyword evidence="3 4" id="KW-0732">Signal</keyword>
<comment type="similarity">
    <text evidence="2">Belongs to the bacterial solute-binding protein SsuA/TauA family.</text>
</comment>
<dbReference type="PANTHER" id="PTHR30024">
    <property type="entry name" value="ALIPHATIC SULFONATES-BINDING PROTEIN-RELATED"/>
    <property type="match status" value="1"/>
</dbReference>
<gene>
    <name evidence="6" type="ORF">ACFFPI_01020</name>
</gene>
<dbReference type="InterPro" id="IPR015168">
    <property type="entry name" value="SsuA/THI5"/>
</dbReference>
<dbReference type="Gene3D" id="3.40.190.10">
    <property type="entry name" value="Periplasmic binding protein-like II"/>
    <property type="match status" value="2"/>
</dbReference>
<protein>
    <submittedName>
        <fullName evidence="6">ABC transporter substrate-binding protein</fullName>
    </submittedName>
</protein>
<dbReference type="RefSeq" id="WP_345049666.1">
    <property type="nucleotide sequence ID" value="NZ_BAABED010000001.1"/>
</dbReference>
<feature type="domain" description="SsuA/THI5-like" evidence="5">
    <location>
        <begin position="57"/>
        <end position="273"/>
    </location>
</feature>
<dbReference type="PANTHER" id="PTHR30024:SF47">
    <property type="entry name" value="TAURINE-BINDING PERIPLASMIC PROTEIN"/>
    <property type="match status" value="1"/>
</dbReference>
<dbReference type="Proteomes" id="UP001589536">
    <property type="component" value="Unassembled WGS sequence"/>
</dbReference>
<dbReference type="EMBL" id="JBHMBH010000006">
    <property type="protein sequence ID" value="MFB9712738.1"/>
    <property type="molecule type" value="Genomic_DNA"/>
</dbReference>
<organism evidence="6 7">
    <name type="scientific">Arthrobacter methylotrophus</name>
    <dbReference type="NCBI Taxonomy" id="121291"/>
    <lineage>
        <taxon>Bacteria</taxon>
        <taxon>Bacillati</taxon>
        <taxon>Actinomycetota</taxon>
        <taxon>Actinomycetes</taxon>
        <taxon>Micrococcales</taxon>
        <taxon>Micrococcaceae</taxon>
        <taxon>Arthrobacter</taxon>
    </lineage>
</organism>
<comment type="caution">
    <text evidence="6">The sequence shown here is derived from an EMBL/GenBank/DDBJ whole genome shotgun (WGS) entry which is preliminary data.</text>
</comment>
<evidence type="ECO:0000313" key="6">
    <source>
        <dbReference type="EMBL" id="MFB9712738.1"/>
    </source>
</evidence>
<sequence>MKSSSITTMPLNRRRLLLTASAAIVALGFSACSAAASTPTGAGTPTPITIGLIPIIDVAPVQLGVQEGFFKDQGLIPTIESAATGAAIVPAVVSGQYQFGFSNGVSLLVAASKGIPVQIIASGVSTVGGGPAVEPEGVVVRNDSAIKSAKDLAGKTIAVAVRNSLTDTAVSAAVKNDGGDPTTIRYVEIPLADIPAVVQRGEADAGEVVEPFLAQSKNLGLRSVASSFASATSNPNLTVSYYFTSKDFAQQHPDVVQKFVTALDKSKAYAQGNSDAVRKILPTYTKIDAATGPKLNLPKWTAGLDRGSLELLGDLAYNGKLLTAKPNVAGLLP</sequence>
<reference evidence="6 7" key="1">
    <citation type="submission" date="2024-09" db="EMBL/GenBank/DDBJ databases">
        <authorList>
            <person name="Sun Q."/>
            <person name="Mori K."/>
        </authorList>
    </citation>
    <scope>NUCLEOTIDE SEQUENCE [LARGE SCALE GENOMIC DNA]</scope>
    <source>
        <strain evidence="6 7">JCM 13519</strain>
    </source>
</reference>
<name>A0ABV5UJP0_9MICC</name>
<accession>A0ABV5UJP0</accession>
<keyword evidence="7" id="KW-1185">Reference proteome</keyword>
<dbReference type="PROSITE" id="PS51257">
    <property type="entry name" value="PROKAR_LIPOPROTEIN"/>
    <property type="match status" value="1"/>
</dbReference>
<dbReference type="SUPFAM" id="SSF53850">
    <property type="entry name" value="Periplasmic binding protein-like II"/>
    <property type="match status" value="1"/>
</dbReference>
<comment type="subcellular location">
    <subcellularLocation>
        <location evidence="1">Periplasm</location>
    </subcellularLocation>
</comment>
<proteinExistence type="inferred from homology"/>
<evidence type="ECO:0000256" key="2">
    <source>
        <dbReference type="ARBA" id="ARBA00010742"/>
    </source>
</evidence>
<dbReference type="InterPro" id="IPR006311">
    <property type="entry name" value="TAT_signal"/>
</dbReference>
<evidence type="ECO:0000256" key="1">
    <source>
        <dbReference type="ARBA" id="ARBA00004418"/>
    </source>
</evidence>
<evidence type="ECO:0000259" key="5">
    <source>
        <dbReference type="Pfam" id="PF09084"/>
    </source>
</evidence>
<evidence type="ECO:0000256" key="3">
    <source>
        <dbReference type="ARBA" id="ARBA00022729"/>
    </source>
</evidence>